<dbReference type="Gene3D" id="3.30.70.330">
    <property type="match status" value="1"/>
</dbReference>
<accession>A0A915CXD3</accession>
<sequence length="242" mass="27742">MGGDSDERTVYVRNLDDRVTKEILEELFVQVGTVASVFLKDTKPAASEETPQPKNMPNRGNFAFIEFQDEETVLFAVEMMDDIELFGKRITVAPRDRTEQAAKYRRLRDQFRDTRNRQSPSSYNSNRQSSNSYNNRTPTQSGNYNSYDQAGRNSDPRHYGSMNELHRHQGGGGMPIPLYSTPVMQPPYSLPYHSGGGSAHQLQQQNYQGNRHQAQHHQLHQTRSNPPFDRRSYNNSNSGSRR</sequence>
<dbReference type="PANTHER" id="PTHR13798">
    <property type="entry name" value="RNA BINDING MOTIF RBM PROTEIN -RELATED"/>
    <property type="match status" value="1"/>
</dbReference>
<evidence type="ECO:0000256" key="4">
    <source>
        <dbReference type="PROSITE-ProRule" id="PRU00176"/>
    </source>
</evidence>
<dbReference type="AlphaFoldDB" id="A0A915CXD3"/>
<organism evidence="7 8">
    <name type="scientific">Ditylenchus dipsaci</name>
    <dbReference type="NCBI Taxonomy" id="166011"/>
    <lineage>
        <taxon>Eukaryota</taxon>
        <taxon>Metazoa</taxon>
        <taxon>Ecdysozoa</taxon>
        <taxon>Nematoda</taxon>
        <taxon>Chromadorea</taxon>
        <taxon>Rhabditida</taxon>
        <taxon>Tylenchina</taxon>
        <taxon>Tylenchomorpha</taxon>
        <taxon>Sphaerularioidea</taxon>
        <taxon>Anguinidae</taxon>
        <taxon>Anguininae</taxon>
        <taxon>Ditylenchus</taxon>
    </lineage>
</organism>
<evidence type="ECO:0000256" key="1">
    <source>
        <dbReference type="ARBA" id="ARBA00004642"/>
    </source>
</evidence>
<evidence type="ECO:0000313" key="7">
    <source>
        <dbReference type="Proteomes" id="UP000887574"/>
    </source>
</evidence>
<dbReference type="SUPFAM" id="SSF54928">
    <property type="entry name" value="RNA-binding domain, RBD"/>
    <property type="match status" value="1"/>
</dbReference>
<feature type="domain" description="RRM" evidence="6">
    <location>
        <begin position="8"/>
        <end position="97"/>
    </location>
</feature>
<feature type="region of interest" description="Disordered" evidence="5">
    <location>
        <begin position="97"/>
        <end position="242"/>
    </location>
</feature>
<evidence type="ECO:0000256" key="3">
    <source>
        <dbReference type="ARBA" id="ARBA00023242"/>
    </source>
</evidence>
<feature type="compositionally biased region" description="Polar residues" evidence="5">
    <location>
        <begin position="137"/>
        <end position="152"/>
    </location>
</feature>
<dbReference type="GO" id="GO:0000381">
    <property type="term" value="P:regulation of alternative mRNA splicing, via spliceosome"/>
    <property type="evidence" value="ECO:0007669"/>
    <property type="project" value="TreeGrafter"/>
</dbReference>
<dbReference type="PANTHER" id="PTHR13798:SF11">
    <property type="entry name" value="RNA-BINDING PROTEIN 7-RELATED"/>
    <property type="match status" value="1"/>
</dbReference>
<feature type="compositionally biased region" description="Low complexity" evidence="5">
    <location>
        <begin position="117"/>
        <end position="136"/>
    </location>
</feature>
<feature type="compositionally biased region" description="Basic and acidic residues" evidence="5">
    <location>
        <begin position="97"/>
        <end position="116"/>
    </location>
</feature>
<comment type="subcellular location">
    <subcellularLocation>
        <location evidence="1">Nucleus</location>
        <location evidence="1">Nucleoplasm</location>
    </subcellularLocation>
</comment>
<dbReference type="PROSITE" id="PS50102">
    <property type="entry name" value="RRM"/>
    <property type="match status" value="1"/>
</dbReference>
<dbReference type="GO" id="GO:0005654">
    <property type="term" value="C:nucleoplasm"/>
    <property type="evidence" value="ECO:0007669"/>
    <property type="project" value="UniProtKB-SubCell"/>
</dbReference>
<evidence type="ECO:0000256" key="2">
    <source>
        <dbReference type="ARBA" id="ARBA00022884"/>
    </source>
</evidence>
<evidence type="ECO:0000259" key="6">
    <source>
        <dbReference type="PROSITE" id="PS50102"/>
    </source>
</evidence>
<dbReference type="InterPro" id="IPR000504">
    <property type="entry name" value="RRM_dom"/>
</dbReference>
<name>A0A915CXD3_9BILA</name>
<feature type="compositionally biased region" description="Low complexity" evidence="5">
    <location>
        <begin position="233"/>
        <end position="242"/>
    </location>
</feature>
<keyword evidence="7" id="KW-1185">Reference proteome</keyword>
<feature type="compositionally biased region" description="Polar residues" evidence="5">
    <location>
        <begin position="200"/>
        <end position="212"/>
    </location>
</feature>
<keyword evidence="2 4" id="KW-0694">RNA-binding</keyword>
<dbReference type="InterPro" id="IPR052285">
    <property type="entry name" value="NEXT_complex_subunit"/>
</dbReference>
<evidence type="ECO:0000256" key="5">
    <source>
        <dbReference type="SAM" id="MobiDB-lite"/>
    </source>
</evidence>
<keyword evidence="3" id="KW-0539">Nucleus</keyword>
<dbReference type="SMART" id="SM00360">
    <property type="entry name" value="RRM"/>
    <property type="match status" value="1"/>
</dbReference>
<dbReference type="GO" id="GO:0003727">
    <property type="term" value="F:single-stranded RNA binding"/>
    <property type="evidence" value="ECO:0007669"/>
    <property type="project" value="TreeGrafter"/>
</dbReference>
<proteinExistence type="predicted"/>
<evidence type="ECO:0000313" key="8">
    <source>
        <dbReference type="WBParaSite" id="jg13671"/>
    </source>
</evidence>
<dbReference type="InterPro" id="IPR012677">
    <property type="entry name" value="Nucleotide-bd_a/b_plait_sf"/>
</dbReference>
<reference evidence="8" key="1">
    <citation type="submission" date="2022-11" db="UniProtKB">
        <authorList>
            <consortium name="WormBaseParasite"/>
        </authorList>
    </citation>
    <scope>IDENTIFICATION</scope>
</reference>
<protein>
    <submittedName>
        <fullName evidence="8">RRM domain-containing protein</fullName>
    </submittedName>
</protein>
<dbReference type="Proteomes" id="UP000887574">
    <property type="component" value="Unplaced"/>
</dbReference>
<dbReference type="InterPro" id="IPR035979">
    <property type="entry name" value="RBD_domain_sf"/>
</dbReference>
<dbReference type="WBParaSite" id="jg13671">
    <property type="protein sequence ID" value="jg13671"/>
    <property type="gene ID" value="jg13671"/>
</dbReference>